<keyword evidence="2" id="KW-1185">Reference proteome</keyword>
<dbReference type="EMBL" id="JAODUO010000334">
    <property type="protein sequence ID" value="KAK2182831.1"/>
    <property type="molecule type" value="Genomic_DNA"/>
</dbReference>
<reference evidence="1" key="1">
    <citation type="journal article" date="2023" name="Mol. Biol. Evol.">
        <title>Third-Generation Sequencing Reveals the Adaptive Role of the Epigenome in Three Deep-Sea Polychaetes.</title>
        <authorList>
            <person name="Perez M."/>
            <person name="Aroh O."/>
            <person name="Sun Y."/>
            <person name="Lan Y."/>
            <person name="Juniper S.K."/>
            <person name="Young C.R."/>
            <person name="Angers B."/>
            <person name="Qian P.Y."/>
        </authorList>
    </citation>
    <scope>NUCLEOTIDE SEQUENCE</scope>
    <source>
        <strain evidence="1">R07B-5</strain>
    </source>
</reference>
<dbReference type="AlphaFoldDB" id="A0AAD9NVQ0"/>
<evidence type="ECO:0000313" key="1">
    <source>
        <dbReference type="EMBL" id="KAK2182831.1"/>
    </source>
</evidence>
<gene>
    <name evidence="1" type="ORF">NP493_334g01018</name>
</gene>
<organism evidence="1 2">
    <name type="scientific">Ridgeia piscesae</name>
    <name type="common">Tubeworm</name>
    <dbReference type="NCBI Taxonomy" id="27915"/>
    <lineage>
        <taxon>Eukaryota</taxon>
        <taxon>Metazoa</taxon>
        <taxon>Spiralia</taxon>
        <taxon>Lophotrochozoa</taxon>
        <taxon>Annelida</taxon>
        <taxon>Polychaeta</taxon>
        <taxon>Sedentaria</taxon>
        <taxon>Canalipalpata</taxon>
        <taxon>Sabellida</taxon>
        <taxon>Siboglinidae</taxon>
        <taxon>Ridgeia</taxon>
    </lineage>
</organism>
<accession>A0AAD9NVQ0</accession>
<comment type="caution">
    <text evidence="1">The sequence shown here is derived from an EMBL/GenBank/DDBJ whole genome shotgun (WGS) entry which is preliminary data.</text>
</comment>
<dbReference type="Proteomes" id="UP001209878">
    <property type="component" value="Unassembled WGS sequence"/>
</dbReference>
<protein>
    <submittedName>
        <fullName evidence="1">Uncharacterized protein</fullName>
    </submittedName>
</protein>
<name>A0AAD9NVQ0_RIDPI</name>
<proteinExistence type="predicted"/>
<sequence length="35" mass="4028">MQVGDGTVDAMVWQIWHEPVTGSTFFGELHQFGYR</sequence>
<evidence type="ECO:0000313" key="2">
    <source>
        <dbReference type="Proteomes" id="UP001209878"/>
    </source>
</evidence>